<dbReference type="PANTHER" id="PTHR30383">
    <property type="entry name" value="THIOESTERASE 1/PROTEASE 1/LYSOPHOSPHOLIPASE L1"/>
    <property type="match status" value="1"/>
</dbReference>
<proteinExistence type="predicted"/>
<accession>A0A1I0NGA4</accession>
<dbReference type="STRING" id="29529.SAMN04488122_0147"/>
<evidence type="ECO:0000256" key="1">
    <source>
        <dbReference type="SAM" id="SignalP"/>
    </source>
</evidence>
<keyword evidence="4" id="KW-1185">Reference proteome</keyword>
<dbReference type="Gene3D" id="3.40.50.1110">
    <property type="entry name" value="SGNH hydrolase"/>
    <property type="match status" value="1"/>
</dbReference>
<keyword evidence="1" id="KW-0732">Signal</keyword>
<feature type="signal peptide" evidence="1">
    <location>
        <begin position="1"/>
        <end position="28"/>
    </location>
</feature>
<dbReference type="Proteomes" id="UP000199310">
    <property type="component" value="Unassembled WGS sequence"/>
</dbReference>
<dbReference type="InterPro" id="IPR051532">
    <property type="entry name" value="Ester_Hydrolysis_Enzymes"/>
</dbReference>
<reference evidence="4" key="1">
    <citation type="submission" date="2016-10" db="EMBL/GenBank/DDBJ databases">
        <authorList>
            <person name="Varghese N."/>
            <person name="Submissions S."/>
        </authorList>
    </citation>
    <scope>NUCLEOTIDE SEQUENCE [LARGE SCALE GENOMIC DNA]</scope>
    <source>
        <strain evidence="4">DSM 3695</strain>
    </source>
</reference>
<dbReference type="RefSeq" id="WP_089889204.1">
    <property type="nucleotide sequence ID" value="NZ_FOJG01000001.1"/>
</dbReference>
<dbReference type="InterPro" id="IPR013830">
    <property type="entry name" value="SGNH_hydro"/>
</dbReference>
<organism evidence="3 4">
    <name type="scientific">Chitinophaga arvensicola</name>
    <dbReference type="NCBI Taxonomy" id="29529"/>
    <lineage>
        <taxon>Bacteria</taxon>
        <taxon>Pseudomonadati</taxon>
        <taxon>Bacteroidota</taxon>
        <taxon>Chitinophagia</taxon>
        <taxon>Chitinophagales</taxon>
        <taxon>Chitinophagaceae</taxon>
        <taxon>Chitinophaga</taxon>
    </lineage>
</organism>
<dbReference type="OrthoDB" id="9764375at2"/>
<dbReference type="EMBL" id="FOJG01000001">
    <property type="protein sequence ID" value="SEW00186.1"/>
    <property type="molecule type" value="Genomic_DNA"/>
</dbReference>
<dbReference type="Pfam" id="PF13472">
    <property type="entry name" value="Lipase_GDSL_2"/>
    <property type="match status" value="1"/>
</dbReference>
<feature type="chain" id="PRO_5011452340" evidence="1">
    <location>
        <begin position="29"/>
        <end position="429"/>
    </location>
</feature>
<sequence length="429" mass="47945">MNTVRHNNLSRKWVTVLLLVLSGFSTYAQQQPSDANSIQQDTALYRVFNSLAAADSNVVSILHLGDSHIQAGYFSMTTASLLQNQFGYAGRGYVFPYNLAGTNGPEDYRWNSTTRWSSERVVDRNKSDVLGPGAIVISSQNDAPTLSFAGKPDGSMDNNFRKVTLFYDAGNSNNTLVVPDATVTVTPAPFPGSPTLSKATLDFLQTSQSFQARWEGTGNGPFRFYGAIMENSRNGVLYHSVGINGAMYQQYNEFSNILLAEMETMKPQLVIISLGTNEAYGGRMDPLAFRDEIDKAVTLIREQNPSVNILLTTPPDCMRAVRKATRKKVGKKKYKTIYHTAYYPNPYISMVTQQIMGYARQHGIACWNFNLVNKTQSSKFAGAWAPDHIHFNVRGYQVQGQLLYEALERSYTHYLQQTKKNPVTSNDRH</sequence>
<evidence type="ECO:0000259" key="2">
    <source>
        <dbReference type="Pfam" id="PF13472"/>
    </source>
</evidence>
<evidence type="ECO:0000313" key="4">
    <source>
        <dbReference type="Proteomes" id="UP000199310"/>
    </source>
</evidence>
<dbReference type="PANTHER" id="PTHR30383:SF29">
    <property type="entry name" value="SGNH HYDROLASE-TYPE ESTERASE DOMAIN-CONTAINING PROTEIN"/>
    <property type="match status" value="1"/>
</dbReference>
<dbReference type="Gene3D" id="2.60.120.1360">
    <property type="match status" value="1"/>
</dbReference>
<keyword evidence="3" id="KW-0378">Hydrolase</keyword>
<feature type="domain" description="SGNH hydrolase-type esterase" evidence="2">
    <location>
        <begin position="217"/>
        <end position="398"/>
    </location>
</feature>
<dbReference type="InterPro" id="IPR036514">
    <property type="entry name" value="SGNH_hydro_sf"/>
</dbReference>
<evidence type="ECO:0000313" key="3">
    <source>
        <dbReference type="EMBL" id="SEW00186.1"/>
    </source>
</evidence>
<name>A0A1I0NGA4_9BACT</name>
<dbReference type="GO" id="GO:0016788">
    <property type="term" value="F:hydrolase activity, acting on ester bonds"/>
    <property type="evidence" value="ECO:0007669"/>
    <property type="project" value="UniProtKB-ARBA"/>
</dbReference>
<dbReference type="SUPFAM" id="SSF52266">
    <property type="entry name" value="SGNH hydrolase"/>
    <property type="match status" value="1"/>
</dbReference>
<protein>
    <submittedName>
        <fullName evidence="3">GDSL-like Lipase/Acylhydrolase</fullName>
    </submittedName>
</protein>
<gene>
    <name evidence="3" type="ORF">SAMN04488122_0147</name>
</gene>
<dbReference type="AlphaFoldDB" id="A0A1I0NGA4"/>